<feature type="active site" description="Proton acceptor" evidence="13 14">
    <location>
        <position position="192"/>
    </location>
</feature>
<dbReference type="NCBIfam" id="NF000941">
    <property type="entry name" value="PRK00094.1-3"/>
    <property type="match status" value="1"/>
</dbReference>
<feature type="binding site" evidence="13">
    <location>
        <position position="137"/>
    </location>
    <ligand>
        <name>sn-glycerol 3-phosphate</name>
        <dbReference type="ChEBI" id="CHEBI:57597"/>
    </ligand>
</feature>
<name>A0A6I6DFY9_9FIRM</name>
<comment type="function">
    <text evidence="13">Catalyzes the reduction of the glycolytic intermediate dihydroxyacetone phosphate (DHAP) to sn-glycerol 3-phosphate (G3P), the key precursor for phospholipid synthesis.</text>
</comment>
<evidence type="ECO:0000256" key="15">
    <source>
        <dbReference type="PIRSR" id="PIRSR000114-2"/>
    </source>
</evidence>
<evidence type="ECO:0000256" key="17">
    <source>
        <dbReference type="RuleBase" id="RU000437"/>
    </source>
</evidence>
<proteinExistence type="inferred from homology"/>
<evidence type="ECO:0000256" key="11">
    <source>
        <dbReference type="ARBA" id="ARBA00069372"/>
    </source>
</evidence>
<keyword evidence="7 13" id="KW-0594">Phospholipid biosynthesis</keyword>
<feature type="binding site" evidence="16">
    <location>
        <position position="141"/>
    </location>
    <ligand>
        <name>NAD(+)</name>
        <dbReference type="ChEBI" id="CHEBI:57540"/>
    </ligand>
</feature>
<dbReference type="SUPFAM" id="SSF51735">
    <property type="entry name" value="NAD(P)-binding Rossmann-fold domains"/>
    <property type="match status" value="1"/>
</dbReference>
<comment type="caution">
    <text evidence="13">Lacks conserved residue(s) required for the propagation of feature annotation.</text>
</comment>
<feature type="domain" description="Glycerol-3-phosphate dehydrogenase NAD-dependent C-terminal" evidence="19">
    <location>
        <begin position="181"/>
        <end position="321"/>
    </location>
</feature>
<feature type="binding site" evidence="13">
    <location>
        <position position="106"/>
    </location>
    <ligand>
        <name>sn-glycerol 3-phosphate</name>
        <dbReference type="ChEBI" id="CHEBI:57597"/>
    </ligand>
</feature>
<dbReference type="InterPro" id="IPR006109">
    <property type="entry name" value="G3P_DH_NAD-dep_C"/>
</dbReference>
<dbReference type="PANTHER" id="PTHR11728:SF1">
    <property type="entry name" value="GLYCEROL-3-PHOSPHATE DEHYDROGENASE [NAD(+)] 2, CHLOROPLASTIC"/>
    <property type="match status" value="1"/>
</dbReference>
<dbReference type="GO" id="GO:0051287">
    <property type="term" value="F:NAD binding"/>
    <property type="evidence" value="ECO:0007669"/>
    <property type="project" value="InterPro"/>
</dbReference>
<evidence type="ECO:0000256" key="4">
    <source>
        <dbReference type="ARBA" id="ARBA00023002"/>
    </source>
</evidence>
<dbReference type="EMBL" id="CP046457">
    <property type="protein sequence ID" value="QGT99832.1"/>
    <property type="molecule type" value="Genomic_DNA"/>
</dbReference>
<reference evidence="21" key="1">
    <citation type="journal article" date="2019" name="Microbiology">
        <title>Complete Genome Sequence of an Uncultured Bacterium of the Candidate Phylum Bipolaricaulota.</title>
        <authorList>
            <person name="Kadnikov V.V."/>
            <person name="Mardanov A.V."/>
            <person name="Beletsky A.V."/>
            <person name="Frank Y.A."/>
            <person name="Karnachuk O.V."/>
            <person name="Ravin N.V."/>
        </authorList>
    </citation>
    <scope>NUCLEOTIDE SEQUENCE [LARGE SCALE GENOMIC DNA]</scope>
</reference>
<evidence type="ECO:0000256" key="7">
    <source>
        <dbReference type="ARBA" id="ARBA00023209"/>
    </source>
</evidence>
<dbReference type="InterPro" id="IPR006168">
    <property type="entry name" value="G3P_DH_NAD-dep"/>
</dbReference>
<comment type="subcellular location">
    <subcellularLocation>
        <location evidence="13">Cytoplasm</location>
    </subcellularLocation>
</comment>
<keyword evidence="5 13" id="KW-0520">NAD</keyword>
<evidence type="ECO:0000256" key="9">
    <source>
        <dbReference type="ARBA" id="ARBA00052716"/>
    </source>
</evidence>
<dbReference type="Pfam" id="PF07479">
    <property type="entry name" value="NAD_Gly3P_dh_C"/>
    <property type="match status" value="1"/>
</dbReference>
<feature type="domain" description="Glycerol-3-phosphate dehydrogenase NAD-dependent N-terminal" evidence="18">
    <location>
        <begin position="3"/>
        <end position="161"/>
    </location>
</feature>
<dbReference type="PANTHER" id="PTHR11728">
    <property type="entry name" value="GLYCEROL-3-PHOSPHATE DEHYDROGENASE"/>
    <property type="match status" value="1"/>
</dbReference>
<protein>
    <recommendedName>
        <fullName evidence="11 13">Glycerol-3-phosphate dehydrogenase [NAD(P)+]</fullName>
        <ecNumber evidence="10 13">1.1.1.94</ecNumber>
    </recommendedName>
    <alternativeName>
        <fullName evidence="13">NAD(P)(+)-dependent glycerol-3-phosphate dehydrogenase</fullName>
    </alternativeName>
    <alternativeName>
        <fullName evidence="12 13">NAD(P)H-dependent dihydroxyacetone-phosphate reductase</fullName>
    </alternativeName>
</protein>
<dbReference type="Pfam" id="PF01210">
    <property type="entry name" value="NAD_Gly3P_dh_N"/>
    <property type="match status" value="1"/>
</dbReference>
<keyword evidence="4 13" id="KW-0560">Oxidoreductase</keyword>
<keyword evidence="8 13" id="KW-1208">Phospholipid metabolism</keyword>
<dbReference type="RefSeq" id="WP_156203684.1">
    <property type="nucleotide sequence ID" value="NZ_CP046457.1"/>
</dbReference>
<dbReference type="InterPro" id="IPR011128">
    <property type="entry name" value="G3P_DH_NAD-dep_N"/>
</dbReference>
<evidence type="ECO:0000256" key="2">
    <source>
        <dbReference type="ARBA" id="ARBA00022516"/>
    </source>
</evidence>
<evidence type="ECO:0000256" key="16">
    <source>
        <dbReference type="PIRSR" id="PIRSR000114-3"/>
    </source>
</evidence>
<keyword evidence="13" id="KW-0547">Nucleotide-binding</keyword>
<dbReference type="PIRSF" id="PIRSF000114">
    <property type="entry name" value="Glycerol-3-P_dh"/>
    <property type="match status" value="1"/>
</dbReference>
<evidence type="ECO:0000256" key="1">
    <source>
        <dbReference type="ARBA" id="ARBA00011009"/>
    </source>
</evidence>
<feature type="binding site" evidence="16">
    <location>
        <position position="256"/>
    </location>
    <ligand>
        <name>NAD(+)</name>
        <dbReference type="ChEBI" id="CHEBI:57540"/>
    </ligand>
</feature>
<dbReference type="GO" id="GO:0046168">
    <property type="term" value="P:glycerol-3-phosphate catabolic process"/>
    <property type="evidence" value="ECO:0007669"/>
    <property type="project" value="InterPro"/>
</dbReference>
<dbReference type="OrthoDB" id="9812273at2"/>
<evidence type="ECO:0000256" key="13">
    <source>
        <dbReference type="HAMAP-Rule" id="MF_00394"/>
    </source>
</evidence>
<feature type="binding site" evidence="15">
    <location>
        <position position="106"/>
    </location>
    <ligand>
        <name>substrate</name>
    </ligand>
</feature>
<dbReference type="InterPro" id="IPR036291">
    <property type="entry name" value="NAD(P)-bd_dom_sf"/>
</dbReference>
<dbReference type="EC" id="1.1.1.94" evidence="10 13"/>
<comment type="catalytic activity">
    <reaction evidence="13">
        <text>sn-glycerol 3-phosphate + NAD(+) = dihydroxyacetone phosphate + NADH + H(+)</text>
        <dbReference type="Rhea" id="RHEA:11092"/>
        <dbReference type="ChEBI" id="CHEBI:15378"/>
        <dbReference type="ChEBI" id="CHEBI:57540"/>
        <dbReference type="ChEBI" id="CHEBI:57597"/>
        <dbReference type="ChEBI" id="CHEBI:57642"/>
        <dbReference type="ChEBI" id="CHEBI:57945"/>
        <dbReference type="EC" id="1.1.1.94"/>
    </reaction>
</comment>
<comment type="similarity">
    <text evidence="1 13 17">Belongs to the NAD-dependent glycerol-3-phosphate dehydrogenase family.</text>
</comment>
<dbReference type="HAMAP" id="MF_00394">
    <property type="entry name" value="NAD_Glyc3P_dehydrog"/>
    <property type="match status" value="1"/>
</dbReference>
<evidence type="ECO:0000256" key="3">
    <source>
        <dbReference type="ARBA" id="ARBA00022857"/>
    </source>
</evidence>
<feature type="binding site" evidence="16">
    <location>
        <begin position="8"/>
        <end position="13"/>
    </location>
    <ligand>
        <name>NAD(+)</name>
        <dbReference type="ChEBI" id="CHEBI:57540"/>
    </ligand>
</feature>
<dbReference type="AlphaFoldDB" id="A0A6I6DFY9"/>
<feature type="binding site" evidence="13">
    <location>
        <position position="282"/>
    </location>
    <ligand>
        <name>NADPH</name>
        <dbReference type="ChEBI" id="CHEBI:57783"/>
    </ligand>
</feature>
<keyword evidence="3 13" id="KW-0521">NADP</keyword>
<feature type="binding site" evidence="13">
    <location>
        <position position="280"/>
    </location>
    <ligand>
        <name>NADPH</name>
        <dbReference type="ChEBI" id="CHEBI:57783"/>
    </ligand>
</feature>
<feature type="binding site" evidence="13">
    <location>
        <position position="256"/>
    </location>
    <ligand>
        <name>NADPH</name>
        <dbReference type="ChEBI" id="CHEBI:57783"/>
    </ligand>
</feature>
<evidence type="ECO:0000256" key="14">
    <source>
        <dbReference type="PIRSR" id="PIRSR000114-1"/>
    </source>
</evidence>
<dbReference type="GO" id="GO:0008654">
    <property type="term" value="P:phospholipid biosynthetic process"/>
    <property type="evidence" value="ECO:0007669"/>
    <property type="project" value="UniProtKB-KW"/>
</dbReference>
<evidence type="ECO:0000256" key="12">
    <source>
        <dbReference type="ARBA" id="ARBA00080511"/>
    </source>
</evidence>
<feature type="binding site" evidence="13">
    <location>
        <position position="11"/>
    </location>
    <ligand>
        <name>NADPH</name>
        <dbReference type="ChEBI" id="CHEBI:57783"/>
    </ligand>
</feature>
<comment type="pathway">
    <text evidence="13">Membrane lipid metabolism; glycerophospholipid metabolism.</text>
</comment>
<dbReference type="Proteomes" id="UP000426444">
    <property type="component" value="Chromosome"/>
</dbReference>
<dbReference type="SUPFAM" id="SSF48179">
    <property type="entry name" value="6-phosphogluconate dehydrogenase C-terminal domain-like"/>
    <property type="match status" value="1"/>
</dbReference>
<comment type="catalytic activity">
    <reaction evidence="9">
        <text>sn-glycerol 3-phosphate + NADP(+) = dihydroxyacetone phosphate + NADPH + H(+)</text>
        <dbReference type="Rhea" id="RHEA:11096"/>
        <dbReference type="ChEBI" id="CHEBI:15378"/>
        <dbReference type="ChEBI" id="CHEBI:57597"/>
        <dbReference type="ChEBI" id="CHEBI:57642"/>
        <dbReference type="ChEBI" id="CHEBI:57783"/>
        <dbReference type="ChEBI" id="CHEBI:58349"/>
        <dbReference type="EC" id="1.1.1.94"/>
    </reaction>
    <physiologicalReaction direction="right-to-left" evidence="9">
        <dbReference type="Rhea" id="RHEA:11098"/>
    </physiologicalReaction>
</comment>
<dbReference type="FunFam" id="1.10.1040.10:FF:000001">
    <property type="entry name" value="Glycerol-3-phosphate dehydrogenase [NAD(P)+]"/>
    <property type="match status" value="1"/>
</dbReference>
<dbReference type="InterPro" id="IPR013328">
    <property type="entry name" value="6PGD_dom2"/>
</dbReference>
<evidence type="ECO:0000256" key="6">
    <source>
        <dbReference type="ARBA" id="ARBA00023098"/>
    </source>
</evidence>
<dbReference type="KEGG" id="salq:SYNTR_1239"/>
<evidence type="ECO:0000259" key="19">
    <source>
        <dbReference type="Pfam" id="PF07479"/>
    </source>
</evidence>
<keyword evidence="13" id="KW-0963">Cytoplasm</keyword>
<dbReference type="GO" id="GO:0005829">
    <property type="term" value="C:cytosol"/>
    <property type="evidence" value="ECO:0007669"/>
    <property type="project" value="TreeGrafter"/>
</dbReference>
<dbReference type="GO" id="GO:0005975">
    <property type="term" value="P:carbohydrate metabolic process"/>
    <property type="evidence" value="ECO:0007669"/>
    <property type="project" value="InterPro"/>
</dbReference>
<evidence type="ECO:0000313" key="20">
    <source>
        <dbReference type="EMBL" id="QGT99832.1"/>
    </source>
</evidence>
<dbReference type="GO" id="GO:0047952">
    <property type="term" value="F:glycerol-3-phosphate dehydrogenase [NAD(P)+] activity"/>
    <property type="evidence" value="ECO:0007669"/>
    <property type="project" value="UniProtKB-UniRule"/>
</dbReference>
<keyword evidence="21" id="KW-1185">Reference proteome</keyword>
<keyword evidence="2 13" id="KW-0444">Lipid biosynthesis</keyword>
<dbReference type="GO" id="GO:0006650">
    <property type="term" value="P:glycerophospholipid metabolic process"/>
    <property type="evidence" value="ECO:0007669"/>
    <property type="project" value="UniProtKB-UniRule"/>
</dbReference>
<feature type="binding site" evidence="13">
    <location>
        <position position="139"/>
    </location>
    <ligand>
        <name>sn-glycerol 3-phosphate</name>
        <dbReference type="ChEBI" id="CHEBI:57597"/>
    </ligand>
</feature>
<feature type="binding site" evidence="13">
    <location>
        <position position="255"/>
    </location>
    <ligand>
        <name>sn-glycerol 3-phosphate</name>
        <dbReference type="ChEBI" id="CHEBI:57597"/>
    </ligand>
</feature>
<dbReference type="GO" id="GO:0046167">
    <property type="term" value="P:glycerol-3-phosphate biosynthetic process"/>
    <property type="evidence" value="ECO:0007669"/>
    <property type="project" value="UniProtKB-UniRule"/>
</dbReference>
<dbReference type="NCBIfam" id="NF000940">
    <property type="entry name" value="PRK00094.1-2"/>
    <property type="match status" value="1"/>
</dbReference>
<dbReference type="UniPathway" id="UPA00940"/>
<accession>A0A6I6DFY9</accession>
<feature type="binding site" evidence="13">
    <location>
        <position position="141"/>
    </location>
    <ligand>
        <name>NADPH</name>
        <dbReference type="ChEBI" id="CHEBI:57783"/>
    </ligand>
</feature>
<dbReference type="FunFam" id="3.40.50.720:FF:000019">
    <property type="entry name" value="Glycerol-3-phosphate dehydrogenase [NAD(P)+]"/>
    <property type="match status" value="1"/>
</dbReference>
<dbReference type="PRINTS" id="PR00077">
    <property type="entry name" value="GPDHDRGNASE"/>
</dbReference>
<dbReference type="Gene3D" id="1.10.1040.10">
    <property type="entry name" value="N-(1-d-carboxylethyl)-l-norvaline Dehydrogenase, domain 2"/>
    <property type="match status" value="1"/>
</dbReference>
<dbReference type="NCBIfam" id="NF000942">
    <property type="entry name" value="PRK00094.1-4"/>
    <property type="match status" value="1"/>
</dbReference>
<evidence type="ECO:0000256" key="10">
    <source>
        <dbReference type="ARBA" id="ARBA00066687"/>
    </source>
</evidence>
<sequence length="343" mass="37787">MQKITVLGAGSWGTALSMLLASKGYKVTLWGREEDGIEDIKKHRINEKFLPSISILENIYPTTSREEAITNSDLLVIAVPSQAVREVIEDFKHYINNNIYIVNTSKGIEITTQMRMSQVIKDVIGEKILERYGVLSGPSHAEEVIKNIPTAVTVAAYKKETAFLLQSVFMSTSFRVYTNPDVAGVELGGALKNIVALATGMSRGLGFGDNTTAALMTRGLTEVVRMGIALGADPRTFAGLSGIGDLIVTCNSNYSRNNRAGNLLGQGKSLEETLESIGMVVEGIHTTRVVYKIAQDLNIEMPITTACYNIIYNNKNPKEEVENLMQRRKKHEIEEIVNNIDSW</sequence>
<evidence type="ECO:0000256" key="8">
    <source>
        <dbReference type="ARBA" id="ARBA00023264"/>
    </source>
</evidence>
<feature type="binding site" evidence="13">
    <location>
        <position position="106"/>
    </location>
    <ligand>
        <name>NADPH</name>
        <dbReference type="ChEBI" id="CHEBI:57783"/>
    </ligand>
</feature>
<dbReference type="Gene3D" id="3.40.50.720">
    <property type="entry name" value="NAD(P)-binding Rossmann-like Domain"/>
    <property type="match status" value="1"/>
</dbReference>
<evidence type="ECO:0000256" key="5">
    <source>
        <dbReference type="ARBA" id="ARBA00023027"/>
    </source>
</evidence>
<dbReference type="PROSITE" id="PS00957">
    <property type="entry name" value="NAD_G3PDH"/>
    <property type="match status" value="1"/>
</dbReference>
<feature type="binding site" evidence="13">
    <location>
        <position position="256"/>
    </location>
    <ligand>
        <name>sn-glycerol 3-phosphate</name>
        <dbReference type="ChEBI" id="CHEBI:57597"/>
    </ligand>
</feature>
<keyword evidence="6 13" id="KW-0443">Lipid metabolism</keyword>
<feature type="binding site" evidence="13">
    <location>
        <position position="257"/>
    </location>
    <ligand>
        <name>sn-glycerol 3-phosphate</name>
        <dbReference type="ChEBI" id="CHEBI:57597"/>
    </ligand>
</feature>
<gene>
    <name evidence="13" type="primary">gpsA</name>
    <name evidence="20" type="ORF">SYNTR_1239</name>
</gene>
<evidence type="ECO:0000259" key="18">
    <source>
        <dbReference type="Pfam" id="PF01210"/>
    </source>
</evidence>
<feature type="binding site" evidence="13">
    <location>
        <position position="192"/>
    </location>
    <ligand>
        <name>sn-glycerol 3-phosphate</name>
        <dbReference type="ChEBI" id="CHEBI:57597"/>
    </ligand>
</feature>
<feature type="binding site" evidence="15">
    <location>
        <begin position="256"/>
        <end position="257"/>
    </location>
    <ligand>
        <name>substrate</name>
    </ligand>
</feature>
<dbReference type="InterPro" id="IPR008927">
    <property type="entry name" value="6-PGluconate_DH-like_C_sf"/>
</dbReference>
<organism evidence="20 21">
    <name type="scientific">Candidatus Syntrophocurvum alkaliphilum</name>
    <dbReference type="NCBI Taxonomy" id="2293317"/>
    <lineage>
        <taxon>Bacteria</taxon>
        <taxon>Bacillati</taxon>
        <taxon>Bacillota</taxon>
        <taxon>Clostridia</taxon>
        <taxon>Eubacteriales</taxon>
        <taxon>Syntrophomonadaceae</taxon>
        <taxon>Candidatus Syntrophocurvum</taxon>
    </lineage>
</organism>
<feature type="binding site" evidence="13">
    <location>
        <position position="32"/>
    </location>
    <ligand>
        <name>NADPH</name>
        <dbReference type="ChEBI" id="CHEBI:57783"/>
    </ligand>
</feature>
<feature type="binding site" evidence="13">
    <location>
        <position position="245"/>
    </location>
    <ligand>
        <name>sn-glycerol 3-phosphate</name>
        <dbReference type="ChEBI" id="CHEBI:57597"/>
    </ligand>
</feature>
<evidence type="ECO:0000313" key="21">
    <source>
        <dbReference type="Proteomes" id="UP000426444"/>
    </source>
</evidence>
<feature type="binding site" evidence="13">
    <location>
        <position position="12"/>
    </location>
    <ligand>
        <name>NADPH</name>
        <dbReference type="ChEBI" id="CHEBI:57783"/>
    </ligand>
</feature>